<dbReference type="AlphaFoldDB" id="A0AAE1HW75"/>
<evidence type="ECO:0000256" key="1">
    <source>
        <dbReference type="SAM" id="MobiDB-lite"/>
    </source>
</evidence>
<feature type="compositionally biased region" description="Low complexity" evidence="1">
    <location>
        <begin position="286"/>
        <end position="305"/>
    </location>
</feature>
<evidence type="ECO:0000313" key="3">
    <source>
        <dbReference type="Proteomes" id="UP001219518"/>
    </source>
</evidence>
<dbReference type="GO" id="GO:0016787">
    <property type="term" value="F:hydrolase activity"/>
    <property type="evidence" value="ECO:0007669"/>
    <property type="project" value="UniProtKB-KW"/>
</dbReference>
<dbReference type="Proteomes" id="UP001219518">
    <property type="component" value="Unassembled WGS sequence"/>
</dbReference>
<reference evidence="2" key="2">
    <citation type="journal article" date="2023" name="BMC Genomics">
        <title>Pest status, molecular evolution, and epigenetic factors derived from the genome assembly of Frankliniella fusca, a thysanopteran phytovirus vector.</title>
        <authorList>
            <person name="Catto M.A."/>
            <person name="Labadie P.E."/>
            <person name="Jacobson A.L."/>
            <person name="Kennedy G.G."/>
            <person name="Srinivasan R."/>
            <person name="Hunt B.G."/>
        </authorList>
    </citation>
    <scope>NUCLEOTIDE SEQUENCE</scope>
    <source>
        <strain evidence="2">PL_HMW_Pooled</strain>
    </source>
</reference>
<feature type="region of interest" description="Disordered" evidence="1">
    <location>
        <begin position="1"/>
        <end position="76"/>
    </location>
</feature>
<gene>
    <name evidence="2" type="ORF">KUF71_016185</name>
</gene>
<protein>
    <submittedName>
        <fullName evidence="2">Ubiquitin carboxyl-terminal hydrolase creB</fullName>
    </submittedName>
</protein>
<comment type="caution">
    <text evidence="2">The sequence shown here is derived from an EMBL/GenBank/DDBJ whole genome shotgun (WGS) entry which is preliminary data.</text>
</comment>
<feature type="compositionally biased region" description="Low complexity" evidence="1">
    <location>
        <begin position="340"/>
        <end position="355"/>
    </location>
</feature>
<reference evidence="2" key="1">
    <citation type="submission" date="2021-07" db="EMBL/GenBank/DDBJ databases">
        <authorList>
            <person name="Catto M.A."/>
            <person name="Jacobson A."/>
            <person name="Kennedy G."/>
            <person name="Labadie P."/>
            <person name="Hunt B.G."/>
            <person name="Srinivasan R."/>
        </authorList>
    </citation>
    <scope>NUCLEOTIDE SEQUENCE</scope>
    <source>
        <strain evidence="2">PL_HMW_Pooled</strain>
        <tissue evidence="2">Head</tissue>
    </source>
</reference>
<name>A0AAE1HW75_9NEOP</name>
<evidence type="ECO:0000313" key="2">
    <source>
        <dbReference type="EMBL" id="KAK3927900.1"/>
    </source>
</evidence>
<keyword evidence="2" id="KW-0378">Hydrolase</keyword>
<feature type="region of interest" description="Disordered" evidence="1">
    <location>
        <begin position="259"/>
        <end position="317"/>
    </location>
</feature>
<feature type="compositionally biased region" description="Polar residues" evidence="1">
    <location>
        <begin position="389"/>
        <end position="398"/>
    </location>
</feature>
<accession>A0AAE1HW75</accession>
<organism evidence="2 3">
    <name type="scientific">Frankliniella fusca</name>
    <dbReference type="NCBI Taxonomy" id="407009"/>
    <lineage>
        <taxon>Eukaryota</taxon>
        <taxon>Metazoa</taxon>
        <taxon>Ecdysozoa</taxon>
        <taxon>Arthropoda</taxon>
        <taxon>Hexapoda</taxon>
        <taxon>Insecta</taxon>
        <taxon>Pterygota</taxon>
        <taxon>Neoptera</taxon>
        <taxon>Paraneoptera</taxon>
        <taxon>Thysanoptera</taxon>
        <taxon>Terebrantia</taxon>
        <taxon>Thripoidea</taxon>
        <taxon>Thripidae</taxon>
        <taxon>Frankliniella</taxon>
    </lineage>
</organism>
<keyword evidence="3" id="KW-1185">Reference proteome</keyword>
<feature type="compositionally biased region" description="Low complexity" evidence="1">
    <location>
        <begin position="441"/>
        <end position="453"/>
    </location>
</feature>
<feature type="compositionally biased region" description="Gly residues" evidence="1">
    <location>
        <begin position="369"/>
        <end position="384"/>
    </location>
</feature>
<sequence length="486" mass="49576">MSVQGEMKAQEIAGSDSPGTGAEVAPGRKTSARRPPSIVINPSAQVLSRPASGVPVSQRPSAQQPPGPGRQKSRSVCHIHPSSCQCEKCPCPGLTGARVSGSSYNQRYMEPWASGLSIGPCGGGGARRTASRQTEGSASGWCGRLYLGRPPPFHRRPPPPLVLVRVPRSAGRYPTRGELLTGLTPSICWANAHRDLPLTPGCPRNMLRSLRAPPELFEEPGAAGAGPSLAPRWLDRVDSQTCTFPPAGGERGENLKCATCAQPKEQPAPDTGAKGKKRRRGDADADAQAEQQQQQGEVAEPAAGAEPDSSPSKAVLVGSKATLGRASRGALSLTVRLSGAPVSAKGSGSGAAAPATVSPRPSVRSTGSRGQGQGQPGAGPGAGGSTSRKPSGSLSLRQDSAMPLPGATSRSAVSVKPPLDGIRESTTSTPVAEPPPPPPEEQQQQASEVAPPEAAEEVDPGAEGEVVPGAEDAVQEDAAGGAPEEV</sequence>
<feature type="region of interest" description="Disordered" evidence="1">
    <location>
        <begin position="340"/>
        <end position="486"/>
    </location>
</feature>
<proteinExistence type="predicted"/>
<dbReference type="EMBL" id="JAHWGI010001301">
    <property type="protein sequence ID" value="KAK3927900.1"/>
    <property type="molecule type" value="Genomic_DNA"/>
</dbReference>